<dbReference type="CDD" id="cd00082">
    <property type="entry name" value="HisKA"/>
    <property type="match status" value="1"/>
</dbReference>
<dbReference type="PROSITE" id="PS50112">
    <property type="entry name" value="PAS"/>
    <property type="match status" value="1"/>
</dbReference>
<dbReference type="EMBL" id="SMFK01000007">
    <property type="protein sequence ID" value="TDD96136.1"/>
    <property type="molecule type" value="Genomic_DNA"/>
</dbReference>
<dbReference type="Proteomes" id="UP000295479">
    <property type="component" value="Unassembled WGS sequence"/>
</dbReference>
<dbReference type="AlphaFoldDB" id="A0A4R5CBJ1"/>
<gene>
    <name evidence="11" type="ORF">E0F76_11595</name>
</gene>
<dbReference type="EC" id="2.7.13.3" evidence="2"/>
<evidence type="ECO:0000256" key="1">
    <source>
        <dbReference type="ARBA" id="ARBA00000085"/>
    </source>
</evidence>
<name>A0A4R5CBJ1_9FLAO</name>
<dbReference type="InterPro" id="IPR005467">
    <property type="entry name" value="His_kinase_dom"/>
</dbReference>
<keyword evidence="7" id="KW-0472">Membrane</keyword>
<dbReference type="InterPro" id="IPR035965">
    <property type="entry name" value="PAS-like_dom_sf"/>
</dbReference>
<dbReference type="PANTHER" id="PTHR43304">
    <property type="entry name" value="PHYTOCHROME-LIKE PROTEIN CPH1"/>
    <property type="match status" value="1"/>
</dbReference>
<comment type="catalytic activity">
    <reaction evidence="1">
        <text>ATP + protein L-histidine = ADP + protein N-phospho-L-histidine.</text>
        <dbReference type="EC" id="2.7.13.3"/>
    </reaction>
</comment>
<dbReference type="Gene3D" id="2.10.70.100">
    <property type="match status" value="1"/>
</dbReference>
<evidence type="ECO:0000259" key="8">
    <source>
        <dbReference type="PROSITE" id="PS50109"/>
    </source>
</evidence>
<dbReference type="SUPFAM" id="SSF55874">
    <property type="entry name" value="ATPase domain of HSP90 chaperone/DNA topoisomerase II/histidine kinase"/>
    <property type="match status" value="1"/>
</dbReference>
<dbReference type="InterPro" id="IPR052162">
    <property type="entry name" value="Sensor_kinase/Photoreceptor"/>
</dbReference>
<keyword evidence="12" id="KW-1185">Reference proteome</keyword>
<dbReference type="InterPro" id="IPR000014">
    <property type="entry name" value="PAS"/>
</dbReference>
<dbReference type="SMART" id="SM00388">
    <property type="entry name" value="HisKA"/>
    <property type="match status" value="1"/>
</dbReference>
<dbReference type="PROSITE" id="PS50113">
    <property type="entry name" value="PAC"/>
    <property type="match status" value="1"/>
</dbReference>
<feature type="domain" description="PAC" evidence="10">
    <location>
        <begin position="300"/>
        <end position="351"/>
    </location>
</feature>
<dbReference type="InterPro" id="IPR000700">
    <property type="entry name" value="PAS-assoc_C"/>
</dbReference>
<keyword evidence="5 11" id="KW-0418">Kinase</keyword>
<dbReference type="OrthoDB" id="9124519at2"/>
<dbReference type="InterPro" id="IPR036097">
    <property type="entry name" value="HisK_dim/P_sf"/>
</dbReference>
<feature type="domain" description="PAS" evidence="9">
    <location>
        <begin position="253"/>
        <end position="297"/>
    </location>
</feature>
<dbReference type="GO" id="GO:0000155">
    <property type="term" value="F:phosphorelay sensor kinase activity"/>
    <property type="evidence" value="ECO:0007669"/>
    <property type="project" value="InterPro"/>
</dbReference>
<reference evidence="11 12" key="1">
    <citation type="submission" date="2019-03" db="EMBL/GenBank/DDBJ databases">
        <title>Flavobacterium AR-3-4 sp. nov. isolated from arctic soil.</title>
        <authorList>
            <person name="Chaudhary D.K."/>
        </authorList>
    </citation>
    <scope>NUCLEOTIDE SEQUENCE [LARGE SCALE GENOMIC DNA]</scope>
    <source>
        <strain evidence="11 12">AR-3-4</strain>
    </source>
</reference>
<accession>A0A4R5CBJ1</accession>
<dbReference type="PROSITE" id="PS50109">
    <property type="entry name" value="HIS_KIN"/>
    <property type="match status" value="1"/>
</dbReference>
<dbReference type="Pfam" id="PF02518">
    <property type="entry name" value="HATPase_c"/>
    <property type="match status" value="1"/>
</dbReference>
<dbReference type="PRINTS" id="PR00344">
    <property type="entry name" value="BCTRLSENSOR"/>
</dbReference>
<feature type="domain" description="Histidine kinase" evidence="8">
    <location>
        <begin position="369"/>
        <end position="594"/>
    </location>
</feature>
<dbReference type="Gene3D" id="1.10.287.130">
    <property type="match status" value="1"/>
</dbReference>
<organism evidence="11 12">
    <name type="scientific">Flavobacterium cellulosilyticum</name>
    <dbReference type="NCBI Taxonomy" id="2541731"/>
    <lineage>
        <taxon>Bacteria</taxon>
        <taxon>Pseudomonadati</taxon>
        <taxon>Bacteroidota</taxon>
        <taxon>Flavobacteriia</taxon>
        <taxon>Flavobacteriales</taxon>
        <taxon>Flavobacteriaceae</taxon>
        <taxon>Flavobacterium</taxon>
    </lineage>
</organism>
<evidence type="ECO:0000256" key="6">
    <source>
        <dbReference type="SAM" id="Coils"/>
    </source>
</evidence>
<dbReference type="Gene3D" id="3.30.450.20">
    <property type="entry name" value="PAS domain"/>
    <property type="match status" value="1"/>
</dbReference>
<evidence type="ECO:0000256" key="7">
    <source>
        <dbReference type="SAM" id="Phobius"/>
    </source>
</evidence>
<protein>
    <recommendedName>
        <fullName evidence="2">histidine kinase</fullName>
        <ecNumber evidence="2">2.7.13.3</ecNumber>
    </recommendedName>
</protein>
<feature type="coiled-coil region" evidence="6">
    <location>
        <begin position="339"/>
        <end position="366"/>
    </location>
</feature>
<keyword evidence="7" id="KW-1133">Transmembrane helix</keyword>
<dbReference type="RefSeq" id="WP_132005943.1">
    <property type="nucleotide sequence ID" value="NZ_SMFK01000007.1"/>
</dbReference>
<dbReference type="CDD" id="cd19410">
    <property type="entry name" value="HK9-like_sensor"/>
    <property type="match status" value="1"/>
</dbReference>
<feature type="transmembrane region" description="Helical" evidence="7">
    <location>
        <begin position="14"/>
        <end position="35"/>
    </location>
</feature>
<dbReference type="InterPro" id="IPR004358">
    <property type="entry name" value="Sig_transdc_His_kin-like_C"/>
</dbReference>
<dbReference type="SUPFAM" id="SSF47384">
    <property type="entry name" value="Homodimeric domain of signal transducing histidine kinase"/>
    <property type="match status" value="1"/>
</dbReference>
<evidence type="ECO:0000256" key="5">
    <source>
        <dbReference type="ARBA" id="ARBA00022777"/>
    </source>
</evidence>
<dbReference type="InterPro" id="IPR003594">
    <property type="entry name" value="HATPase_dom"/>
</dbReference>
<dbReference type="Pfam" id="PF05227">
    <property type="entry name" value="CHASE3"/>
    <property type="match status" value="1"/>
</dbReference>
<dbReference type="CDD" id="cd00130">
    <property type="entry name" value="PAS"/>
    <property type="match status" value="1"/>
</dbReference>
<evidence type="ECO:0000313" key="12">
    <source>
        <dbReference type="Proteomes" id="UP000295479"/>
    </source>
</evidence>
<keyword evidence="3" id="KW-0597">Phosphoprotein</keyword>
<evidence type="ECO:0000259" key="10">
    <source>
        <dbReference type="PROSITE" id="PS50113"/>
    </source>
</evidence>
<evidence type="ECO:0000259" key="9">
    <source>
        <dbReference type="PROSITE" id="PS50112"/>
    </source>
</evidence>
<evidence type="ECO:0000256" key="2">
    <source>
        <dbReference type="ARBA" id="ARBA00012438"/>
    </source>
</evidence>
<dbReference type="InterPro" id="IPR003661">
    <property type="entry name" value="HisK_dim/P_dom"/>
</dbReference>
<evidence type="ECO:0000313" key="11">
    <source>
        <dbReference type="EMBL" id="TDD96136.1"/>
    </source>
</evidence>
<keyword evidence="7" id="KW-0812">Transmembrane</keyword>
<dbReference type="InterPro" id="IPR013655">
    <property type="entry name" value="PAS_fold_3"/>
</dbReference>
<dbReference type="PANTHER" id="PTHR43304:SF1">
    <property type="entry name" value="PAC DOMAIN-CONTAINING PROTEIN"/>
    <property type="match status" value="1"/>
</dbReference>
<evidence type="ECO:0000256" key="4">
    <source>
        <dbReference type="ARBA" id="ARBA00022679"/>
    </source>
</evidence>
<dbReference type="InterPro" id="IPR007891">
    <property type="entry name" value="CHASE3"/>
</dbReference>
<dbReference type="SUPFAM" id="SSF55785">
    <property type="entry name" value="PYP-like sensor domain (PAS domain)"/>
    <property type="match status" value="1"/>
</dbReference>
<dbReference type="Pfam" id="PF00512">
    <property type="entry name" value="HisKA"/>
    <property type="match status" value="1"/>
</dbReference>
<sequence length="594" mass="68954">MKNLKLKSTFYHKIIFAISLLILLVVGVITIKHINSISASSKLLMHTYEVNLELEHLYSYIKDSENSIRGYLISRDTVYLKPYRDDIKQVNKSFELLQELTKDSPKQQKNLDFLYKIINTRNLYMSSYSNFNNNFDVTQNITFKKNFNESGLLLAAIRIKLNEMVTIEESFLKQRNFNYNSQIYLTPILTLSILFLTLLLLVFAYYQTTKDVEKLQAYNFKLNKSHFLSYQAEILSEFGTWDLNLNTNTIVCSDNLYRILGVAPQSFQASQKNFLKFIHPEDIPFVTRIFDKIVADENLPNSYFRIIKPDGAVRLVRSVGKLFVDQLGNRTILGVTSDITNERRKTELLEERNQELEQRIKELNEFNHVASHDLQEPLRKIQTFISRINEKEKENLSNFGIEYLSRIENAANRMRTLINDLLQYSRTSRPEKNLEITDLNEILNDSLTELSQNIENKKAIINHEILPTIEAIPFQMQQLFSNMLSNSLKYSKLTSTPVIDINYTEITAKNEPHLVEYGQKKYHKITFTDNGIGFNQEHADKIFLLFNRLHGKSEYNGTGVGLAICKKIAENHKGFIFADSKLDEGSTFTVFIPV</sequence>
<evidence type="ECO:0000256" key="3">
    <source>
        <dbReference type="ARBA" id="ARBA00022553"/>
    </source>
</evidence>
<dbReference type="Pfam" id="PF08447">
    <property type="entry name" value="PAS_3"/>
    <property type="match status" value="1"/>
</dbReference>
<keyword evidence="4" id="KW-0808">Transferase</keyword>
<feature type="coiled-coil region" evidence="6">
    <location>
        <begin position="407"/>
        <end position="460"/>
    </location>
</feature>
<dbReference type="SMART" id="SM00387">
    <property type="entry name" value="HATPase_c"/>
    <property type="match status" value="1"/>
</dbReference>
<proteinExistence type="predicted"/>
<comment type="caution">
    <text evidence="11">The sequence shown here is derived from an EMBL/GenBank/DDBJ whole genome shotgun (WGS) entry which is preliminary data.</text>
</comment>
<dbReference type="InterPro" id="IPR036890">
    <property type="entry name" value="HATPase_C_sf"/>
</dbReference>
<feature type="transmembrane region" description="Helical" evidence="7">
    <location>
        <begin position="183"/>
        <end position="206"/>
    </location>
</feature>
<dbReference type="Gene3D" id="3.30.565.10">
    <property type="entry name" value="Histidine kinase-like ATPase, C-terminal domain"/>
    <property type="match status" value="1"/>
</dbReference>
<keyword evidence="6" id="KW-0175">Coiled coil</keyword>